<comment type="caution">
    <text evidence="1">The sequence shown here is derived from an EMBL/GenBank/DDBJ whole genome shotgun (WGS) entry which is preliminary data.</text>
</comment>
<dbReference type="Proteomes" id="UP000299102">
    <property type="component" value="Unassembled WGS sequence"/>
</dbReference>
<name>A0A4C1STY4_EUMVA</name>
<accession>A0A4C1STY4</accession>
<reference evidence="1 2" key="1">
    <citation type="journal article" date="2019" name="Commun. Biol.">
        <title>The bagworm genome reveals a unique fibroin gene that provides high tensile strength.</title>
        <authorList>
            <person name="Kono N."/>
            <person name="Nakamura H."/>
            <person name="Ohtoshi R."/>
            <person name="Tomita M."/>
            <person name="Numata K."/>
            <person name="Arakawa K."/>
        </authorList>
    </citation>
    <scope>NUCLEOTIDE SEQUENCE [LARGE SCALE GENOMIC DNA]</scope>
</reference>
<sequence>MTTGRDGPSTCPPDFMWNVKYIAPVVERHKMIILLHSPSAFRSEARFTTIVKCIDSASVNLGDIWADLARARRPPSAPLPRRTPGVDILRKIPKITSTIRRRTYIELGTDEQGDRISEIVIQKARRAGGICVNDLPPVPGLMTGIKTLRYGRSGNAPITSSCIYGSKRPSLTAADTALVSPLYDKVNERHESGLRSFSNQKVVFGNFLDNLKVQNCM</sequence>
<dbReference type="AlphaFoldDB" id="A0A4C1STY4"/>
<proteinExistence type="predicted"/>
<protein>
    <submittedName>
        <fullName evidence="1">Uncharacterized protein</fullName>
    </submittedName>
</protein>
<gene>
    <name evidence="1" type="ORF">EVAR_3092_1</name>
</gene>
<evidence type="ECO:0000313" key="1">
    <source>
        <dbReference type="EMBL" id="GBP05629.1"/>
    </source>
</evidence>
<organism evidence="1 2">
    <name type="scientific">Eumeta variegata</name>
    <name type="common">Bagworm moth</name>
    <name type="synonym">Eumeta japonica</name>
    <dbReference type="NCBI Taxonomy" id="151549"/>
    <lineage>
        <taxon>Eukaryota</taxon>
        <taxon>Metazoa</taxon>
        <taxon>Ecdysozoa</taxon>
        <taxon>Arthropoda</taxon>
        <taxon>Hexapoda</taxon>
        <taxon>Insecta</taxon>
        <taxon>Pterygota</taxon>
        <taxon>Neoptera</taxon>
        <taxon>Endopterygota</taxon>
        <taxon>Lepidoptera</taxon>
        <taxon>Glossata</taxon>
        <taxon>Ditrysia</taxon>
        <taxon>Tineoidea</taxon>
        <taxon>Psychidae</taxon>
        <taxon>Oiketicinae</taxon>
        <taxon>Eumeta</taxon>
    </lineage>
</organism>
<keyword evidence="2" id="KW-1185">Reference proteome</keyword>
<dbReference type="EMBL" id="BGZK01000018">
    <property type="protein sequence ID" value="GBP05629.1"/>
    <property type="molecule type" value="Genomic_DNA"/>
</dbReference>
<evidence type="ECO:0000313" key="2">
    <source>
        <dbReference type="Proteomes" id="UP000299102"/>
    </source>
</evidence>